<accession>A0A0A1YGN6</accession>
<dbReference type="InterPro" id="IPR011051">
    <property type="entry name" value="RmlC_Cupin_sf"/>
</dbReference>
<dbReference type="RefSeq" id="WP_025166680.1">
    <property type="nucleotide sequence ID" value="NZ_AWSQ01000006.1"/>
</dbReference>
<proteinExistence type="predicted"/>
<dbReference type="CDD" id="cd06121">
    <property type="entry name" value="cupin_YML079wp"/>
    <property type="match status" value="1"/>
</dbReference>
<dbReference type="Proteomes" id="UP000030063">
    <property type="component" value="Unassembled WGS sequence"/>
</dbReference>
<dbReference type="Pfam" id="PF06172">
    <property type="entry name" value="Cupin_5"/>
    <property type="match status" value="1"/>
</dbReference>
<dbReference type="PANTHER" id="PTHR33387:SF3">
    <property type="entry name" value="DUF985 DOMAIN-CONTAINING PROTEIN"/>
    <property type="match status" value="1"/>
</dbReference>
<dbReference type="STRING" id="1395571.TMS3_0118475"/>
<dbReference type="InterPro" id="IPR009327">
    <property type="entry name" value="Cupin_DUF985"/>
</dbReference>
<dbReference type="Gene3D" id="2.60.120.10">
    <property type="entry name" value="Jelly Rolls"/>
    <property type="match status" value="1"/>
</dbReference>
<dbReference type="SUPFAM" id="SSF51182">
    <property type="entry name" value="RmlC-like cupins"/>
    <property type="match status" value="1"/>
</dbReference>
<dbReference type="InterPro" id="IPR014710">
    <property type="entry name" value="RmlC-like_jellyroll"/>
</dbReference>
<feature type="domain" description="DUF985" evidence="1">
    <location>
        <begin position="6"/>
        <end position="133"/>
    </location>
</feature>
<dbReference type="AlphaFoldDB" id="A0A0A1YGN6"/>
<dbReference type="PANTHER" id="PTHR33387">
    <property type="entry name" value="RMLC-LIKE JELLY ROLL FOLD PROTEIN"/>
    <property type="match status" value="1"/>
</dbReference>
<dbReference type="EMBL" id="AWSQ01000006">
    <property type="protein sequence ID" value="KFX68231.1"/>
    <property type="molecule type" value="Genomic_DNA"/>
</dbReference>
<name>A0A0A1YGN6_9PSED</name>
<evidence type="ECO:0000313" key="3">
    <source>
        <dbReference type="Proteomes" id="UP000030063"/>
    </source>
</evidence>
<evidence type="ECO:0000259" key="1">
    <source>
        <dbReference type="Pfam" id="PF06172"/>
    </source>
</evidence>
<reference evidence="2 3" key="1">
    <citation type="journal article" date="2014" name="Genome Announc.">
        <title>Draft Genome Sequence of Petroleum Oil-Degrading Marine Bacterium Pseudomonas taeanensis Strain MS-3, Isolated from a Crude Oil-Contaminated Seashore.</title>
        <authorList>
            <person name="Lee S.Y."/>
            <person name="Kim S.H."/>
            <person name="Lee D.G."/>
            <person name="Shin S."/>
            <person name="Yun S.H."/>
            <person name="Choi C.W."/>
            <person name="Chung Y.H."/>
            <person name="Choi J.S."/>
            <person name="Kahng H.Y."/>
            <person name="Kim S.I."/>
        </authorList>
    </citation>
    <scope>NUCLEOTIDE SEQUENCE [LARGE SCALE GENOMIC DNA]</scope>
    <source>
        <strain evidence="2 3">MS-3</strain>
    </source>
</reference>
<evidence type="ECO:0000313" key="2">
    <source>
        <dbReference type="EMBL" id="KFX68231.1"/>
    </source>
</evidence>
<dbReference type="eggNOG" id="COG3542">
    <property type="taxonomic scope" value="Bacteria"/>
</dbReference>
<keyword evidence="3" id="KW-1185">Reference proteome</keyword>
<organism evidence="2 3">
    <name type="scientific">Pseudomonas taeanensis MS-3</name>
    <dbReference type="NCBI Taxonomy" id="1395571"/>
    <lineage>
        <taxon>Bacteria</taxon>
        <taxon>Pseudomonadati</taxon>
        <taxon>Pseudomonadota</taxon>
        <taxon>Gammaproteobacteria</taxon>
        <taxon>Pseudomonadales</taxon>
        <taxon>Pseudomonadaceae</taxon>
        <taxon>Pseudomonas</taxon>
    </lineage>
</organism>
<protein>
    <submittedName>
        <fullName evidence="2">Cupin</fullName>
    </submittedName>
</protein>
<dbReference type="OrthoDB" id="9798288at2"/>
<comment type="caution">
    <text evidence="2">The sequence shown here is derived from an EMBL/GenBank/DDBJ whole genome shotgun (WGS) entry which is preliminary data.</text>
</comment>
<gene>
    <name evidence="2" type="ORF">TMS3_0118475</name>
</gene>
<sequence>MHPRAKQLIELLQLQPHPEGGYYRRVFESAQRLPSGRLCSTAILFLLPAGVVSRWHRVDADELWHFHEGAPLQLLIAESPTTLRAQRLGPVDAEQLPQRAVPAHAWQAARSLGDFTLVGCTVAPGFDFAGFRMLSEDLEAQRDWPQLREQYPELF</sequence>
<dbReference type="InterPro" id="IPR039935">
    <property type="entry name" value="YML079W-like"/>
</dbReference>